<dbReference type="InterPro" id="IPR000073">
    <property type="entry name" value="AB_hydrolase_1"/>
</dbReference>
<dbReference type="Proteomes" id="UP000297737">
    <property type="component" value="Unassembled WGS sequence"/>
</dbReference>
<dbReference type="InterPro" id="IPR029058">
    <property type="entry name" value="AB_hydrolase_fold"/>
</dbReference>
<feature type="transmembrane region" description="Helical" evidence="3">
    <location>
        <begin position="351"/>
        <end position="373"/>
    </location>
</feature>
<dbReference type="SUPFAM" id="SSF53474">
    <property type="entry name" value="alpha/beta-Hydrolases"/>
    <property type="match status" value="1"/>
</dbReference>
<dbReference type="AlphaFoldDB" id="A0A4Y9EQ76"/>
<feature type="transmembrane region" description="Helical" evidence="3">
    <location>
        <begin position="279"/>
        <end position="302"/>
    </location>
</feature>
<dbReference type="PANTHER" id="PTHR22946">
    <property type="entry name" value="DIENELACTONE HYDROLASE DOMAIN-CONTAINING PROTEIN-RELATED"/>
    <property type="match status" value="1"/>
</dbReference>
<sequence length="555" mass="59156">MLGLLLVIGGSWAASRIQSADGTRVTDIRFAGDNGTTLRALLYIPAGVDAAHKAPAILAVHGYINTAETQSAFAIEFARRGYVVLAIDQAGHGYSSGPAFANGFGGPASLRYLRSLPYVDTANIGLEGHSMGGWTVLAAASALPDGYRSIVLEGSSTGKPFAADGTPSWPRNVAVVFSRFDEFSTIMWGVDRAQDVATSPKLQALFGTTSPVIPGRIYGDIAAGTARRLTTPVATHPGDHISHAAVADSLDWFGRTLQGGEPRALTDHIWLTKELATGVALAGIVPLLVGAFSRLLALPPFAPLRRTPEPRVRRRDAQWRRSFWLTTLVPPLTLLPVFIAVTLLLPPSALLPQTVSTQVVLWMLVNAAITWALDRRQPPVPYVAPYWGRSLALALLTVGFAYALVEAIAALFIVDLRFWVVALKPLSAAQARMLPIYLLPMLLFFIVSQRALLGRLMVAGEGPWRQTFVAVGALAGGFALLLGLDYALLFATGRLPTGFDPLTTVIAIQFIPLLAALGVITVACWRRTASAIPGALLSALLVAWYVVAGTATQFG</sequence>
<dbReference type="PANTHER" id="PTHR22946:SF9">
    <property type="entry name" value="POLYKETIDE TRANSFERASE AF380"/>
    <property type="match status" value="1"/>
</dbReference>
<protein>
    <submittedName>
        <fullName evidence="5">Alpha/beta hydrolase</fullName>
    </submittedName>
</protein>
<dbReference type="OrthoDB" id="8680283at2"/>
<comment type="similarity">
    <text evidence="2">Belongs to the AB hydrolase superfamily. FUS2 hydrolase family.</text>
</comment>
<keyword evidence="6" id="KW-1185">Reference proteome</keyword>
<name>A0A4Y9EQ76_9SPHN</name>
<keyword evidence="1 5" id="KW-0378">Hydrolase</keyword>
<evidence type="ECO:0000313" key="5">
    <source>
        <dbReference type="EMBL" id="TFU03870.1"/>
    </source>
</evidence>
<dbReference type="InterPro" id="IPR050261">
    <property type="entry name" value="FrsA_esterase"/>
</dbReference>
<feature type="transmembrane region" description="Helical" evidence="3">
    <location>
        <begin position="532"/>
        <end position="554"/>
    </location>
</feature>
<feature type="transmembrane region" description="Helical" evidence="3">
    <location>
        <begin position="323"/>
        <end position="345"/>
    </location>
</feature>
<feature type="transmembrane region" description="Helical" evidence="3">
    <location>
        <begin position="434"/>
        <end position="456"/>
    </location>
</feature>
<gene>
    <name evidence="5" type="ORF">EUV02_09030</name>
</gene>
<dbReference type="Gene3D" id="3.40.50.1820">
    <property type="entry name" value="alpha/beta hydrolase"/>
    <property type="match status" value="1"/>
</dbReference>
<comment type="caution">
    <text evidence="5">The sequence shown here is derived from an EMBL/GenBank/DDBJ whole genome shotgun (WGS) entry which is preliminary data.</text>
</comment>
<evidence type="ECO:0000256" key="2">
    <source>
        <dbReference type="ARBA" id="ARBA00038115"/>
    </source>
</evidence>
<feature type="transmembrane region" description="Helical" evidence="3">
    <location>
        <begin position="502"/>
        <end position="525"/>
    </location>
</feature>
<evidence type="ECO:0000259" key="4">
    <source>
        <dbReference type="Pfam" id="PF00561"/>
    </source>
</evidence>
<evidence type="ECO:0000256" key="1">
    <source>
        <dbReference type="ARBA" id="ARBA00022801"/>
    </source>
</evidence>
<reference evidence="5 6" key="1">
    <citation type="submission" date="2019-02" db="EMBL/GenBank/DDBJ databases">
        <title>Polymorphobacter sp. isolated from the lake at the Tibet of China.</title>
        <authorList>
            <person name="Li A."/>
        </authorList>
    </citation>
    <scope>NUCLEOTIDE SEQUENCE [LARGE SCALE GENOMIC DNA]</scope>
    <source>
        <strain evidence="5 6">DJ1R-1</strain>
    </source>
</reference>
<feature type="transmembrane region" description="Helical" evidence="3">
    <location>
        <begin position="468"/>
        <end position="490"/>
    </location>
</feature>
<dbReference type="EMBL" id="SIHO01000002">
    <property type="protein sequence ID" value="TFU03870.1"/>
    <property type="molecule type" value="Genomic_DNA"/>
</dbReference>
<feature type="transmembrane region" description="Helical" evidence="3">
    <location>
        <begin position="393"/>
        <end position="414"/>
    </location>
</feature>
<evidence type="ECO:0000313" key="6">
    <source>
        <dbReference type="Proteomes" id="UP000297737"/>
    </source>
</evidence>
<evidence type="ECO:0000256" key="3">
    <source>
        <dbReference type="SAM" id="Phobius"/>
    </source>
</evidence>
<proteinExistence type="inferred from homology"/>
<accession>A0A4Y9EQ76</accession>
<organism evidence="5 6">
    <name type="scientific">Glacieibacterium arshaanense</name>
    <dbReference type="NCBI Taxonomy" id="2511025"/>
    <lineage>
        <taxon>Bacteria</taxon>
        <taxon>Pseudomonadati</taxon>
        <taxon>Pseudomonadota</taxon>
        <taxon>Alphaproteobacteria</taxon>
        <taxon>Sphingomonadales</taxon>
        <taxon>Sphingosinicellaceae</taxon>
        <taxon>Glacieibacterium</taxon>
    </lineage>
</organism>
<feature type="domain" description="AB hydrolase-1" evidence="4">
    <location>
        <begin position="55"/>
        <end position="161"/>
    </location>
</feature>
<keyword evidence="3" id="KW-0472">Membrane</keyword>
<keyword evidence="3" id="KW-1133">Transmembrane helix</keyword>
<dbReference type="Pfam" id="PF00561">
    <property type="entry name" value="Abhydrolase_1"/>
    <property type="match status" value="1"/>
</dbReference>
<dbReference type="GO" id="GO:0052689">
    <property type="term" value="F:carboxylic ester hydrolase activity"/>
    <property type="evidence" value="ECO:0007669"/>
    <property type="project" value="UniProtKB-ARBA"/>
</dbReference>
<keyword evidence="3" id="KW-0812">Transmembrane</keyword>